<accession>X1GB40</accession>
<feature type="non-terminal residue" evidence="2">
    <location>
        <position position="1"/>
    </location>
</feature>
<evidence type="ECO:0000313" key="2">
    <source>
        <dbReference type="EMBL" id="GAH42015.1"/>
    </source>
</evidence>
<keyword evidence="1" id="KW-0472">Membrane</keyword>
<feature type="transmembrane region" description="Helical" evidence="1">
    <location>
        <begin position="66"/>
        <end position="84"/>
    </location>
</feature>
<organism evidence="2">
    <name type="scientific">marine sediment metagenome</name>
    <dbReference type="NCBI Taxonomy" id="412755"/>
    <lineage>
        <taxon>unclassified sequences</taxon>
        <taxon>metagenomes</taxon>
        <taxon>ecological metagenomes</taxon>
    </lineage>
</organism>
<keyword evidence="1" id="KW-0812">Transmembrane</keyword>
<reference evidence="2" key="1">
    <citation type="journal article" date="2014" name="Front. Microbiol.">
        <title>High frequency of phylogenetically diverse reductive dehalogenase-homologous genes in deep subseafloor sedimentary metagenomes.</title>
        <authorList>
            <person name="Kawai M."/>
            <person name="Futagami T."/>
            <person name="Toyoda A."/>
            <person name="Takaki Y."/>
            <person name="Nishi S."/>
            <person name="Hori S."/>
            <person name="Arai W."/>
            <person name="Tsubouchi T."/>
            <person name="Morono Y."/>
            <person name="Uchiyama I."/>
            <person name="Ito T."/>
            <person name="Fujiyama A."/>
            <person name="Inagaki F."/>
            <person name="Takami H."/>
        </authorList>
    </citation>
    <scope>NUCLEOTIDE SEQUENCE</scope>
    <source>
        <strain evidence="2">Expedition CK06-06</strain>
    </source>
</reference>
<protein>
    <submittedName>
        <fullName evidence="2">Uncharacterized protein</fullName>
    </submittedName>
</protein>
<sequence>PLIGFETAIHFGTSIGTLIQHFEYDFSSIEWIEGEQALGDIFIFLVDSLFVINDMEVYISIEKTPFSILSILAAITLLSGLIYIRKKKKIIVYLLCI</sequence>
<keyword evidence="1" id="KW-1133">Transmembrane helix</keyword>
<comment type="caution">
    <text evidence="2">The sequence shown here is derived from an EMBL/GenBank/DDBJ whole genome shotgun (WGS) entry which is preliminary data.</text>
</comment>
<name>X1GB40_9ZZZZ</name>
<evidence type="ECO:0000256" key="1">
    <source>
        <dbReference type="SAM" id="Phobius"/>
    </source>
</evidence>
<gene>
    <name evidence="2" type="ORF">S03H2_26371</name>
</gene>
<proteinExistence type="predicted"/>
<dbReference type="AlphaFoldDB" id="X1GB40"/>
<dbReference type="EMBL" id="BARU01015265">
    <property type="protein sequence ID" value="GAH42015.1"/>
    <property type="molecule type" value="Genomic_DNA"/>
</dbReference>